<evidence type="ECO:0000313" key="1">
    <source>
        <dbReference type="EMBL" id="CAH3186264.1"/>
    </source>
</evidence>
<gene>
    <name evidence="1" type="ORF">PEVE_00016765</name>
</gene>
<comment type="caution">
    <text evidence="1">The sequence shown here is derived from an EMBL/GenBank/DDBJ whole genome shotgun (WGS) entry which is preliminary data.</text>
</comment>
<sequence>MGKVSDYLARKSKVELQVFQAQSVSENEAASSSVMVGELSNSKGCGLKELVRKLPTPEKDEWVRQTESEHCTCPRMSKNIRAPLETVEWSEVKRCIYVMSWWSPLVTKTVDVLPSLDAAALMVQVEVRHGHHFEPYAELTPLGWVIVGPISSTRGPGKRVLRAQVMEAEDDISNQFPMF</sequence>
<protein>
    <submittedName>
        <fullName evidence="1">Uncharacterized protein</fullName>
    </submittedName>
</protein>
<proteinExistence type="predicted"/>
<dbReference type="Proteomes" id="UP001159427">
    <property type="component" value="Unassembled WGS sequence"/>
</dbReference>
<evidence type="ECO:0000313" key="2">
    <source>
        <dbReference type="Proteomes" id="UP001159427"/>
    </source>
</evidence>
<reference evidence="1 2" key="1">
    <citation type="submission" date="2022-05" db="EMBL/GenBank/DDBJ databases">
        <authorList>
            <consortium name="Genoscope - CEA"/>
            <person name="William W."/>
        </authorList>
    </citation>
    <scope>NUCLEOTIDE SEQUENCE [LARGE SCALE GENOMIC DNA]</scope>
</reference>
<dbReference type="EMBL" id="CALNXI010002322">
    <property type="protein sequence ID" value="CAH3186264.1"/>
    <property type="molecule type" value="Genomic_DNA"/>
</dbReference>
<name>A0ABN8S465_9CNID</name>
<keyword evidence="2" id="KW-1185">Reference proteome</keyword>
<organism evidence="1 2">
    <name type="scientific">Porites evermanni</name>
    <dbReference type="NCBI Taxonomy" id="104178"/>
    <lineage>
        <taxon>Eukaryota</taxon>
        <taxon>Metazoa</taxon>
        <taxon>Cnidaria</taxon>
        <taxon>Anthozoa</taxon>
        <taxon>Hexacorallia</taxon>
        <taxon>Scleractinia</taxon>
        <taxon>Fungiina</taxon>
        <taxon>Poritidae</taxon>
        <taxon>Porites</taxon>
    </lineage>
</organism>
<accession>A0ABN8S465</accession>